<dbReference type="AlphaFoldDB" id="A0A0P7BZ21"/>
<evidence type="ECO:0000313" key="3">
    <source>
        <dbReference type="Proteomes" id="UP000050454"/>
    </source>
</evidence>
<dbReference type="Proteomes" id="UP000050454">
    <property type="component" value="Unassembled WGS sequence"/>
</dbReference>
<dbReference type="RefSeq" id="WP_055149561.1">
    <property type="nucleotide sequence ID" value="NZ_JXSZ01000011.1"/>
</dbReference>
<comment type="caution">
    <text evidence="2">The sequence shown here is derived from an EMBL/GenBank/DDBJ whole genome shotgun (WGS) entry which is preliminary data.</text>
</comment>
<protein>
    <recommendedName>
        <fullName evidence="4">Lipoprotein</fullName>
    </recommendedName>
</protein>
<dbReference type="OrthoDB" id="677139at2"/>
<proteinExistence type="predicted"/>
<keyword evidence="3" id="KW-1185">Reference proteome</keyword>
<dbReference type="PATRIC" id="fig|1605367.3.peg.342"/>
<sequence>MKQISLLLLSSLLLSCSAGVKKDFLSGLKVTNSGLAFEQAYMSSDGKSLQTDQLKTGQKVTLQLTGVKGFELIDDMAYPGATIEVIDKTGVKAMELADLFSSYNETGVKPTDAQYLSTALTIGNPLLVGETYTFKSHFWDKNGSGEINGEMEFTVVE</sequence>
<name>A0A0P7BZ21_9BACT</name>
<feature type="chain" id="PRO_5006136406" description="Lipoprotein" evidence="1">
    <location>
        <begin position="19"/>
        <end position="157"/>
    </location>
</feature>
<dbReference type="STRING" id="1605367.AFM12_14650"/>
<accession>A0A0P7BZ21</accession>
<organism evidence="2 3">
    <name type="scientific">Jiulongibacter sediminis</name>
    <dbReference type="NCBI Taxonomy" id="1605367"/>
    <lineage>
        <taxon>Bacteria</taxon>
        <taxon>Pseudomonadati</taxon>
        <taxon>Bacteroidota</taxon>
        <taxon>Cytophagia</taxon>
        <taxon>Cytophagales</taxon>
        <taxon>Leadbetterellaceae</taxon>
        <taxon>Jiulongibacter</taxon>
    </lineage>
</organism>
<gene>
    <name evidence="2" type="ORF">AFM12_14650</name>
</gene>
<keyword evidence="1" id="KW-0732">Signal</keyword>
<feature type="signal peptide" evidence="1">
    <location>
        <begin position="1"/>
        <end position="18"/>
    </location>
</feature>
<dbReference type="PROSITE" id="PS51257">
    <property type="entry name" value="PROKAR_LIPOPROTEIN"/>
    <property type="match status" value="1"/>
</dbReference>
<dbReference type="EMBL" id="LGTQ01000011">
    <property type="protein sequence ID" value="KPM47391.1"/>
    <property type="molecule type" value="Genomic_DNA"/>
</dbReference>
<evidence type="ECO:0000313" key="2">
    <source>
        <dbReference type="EMBL" id="KPM47391.1"/>
    </source>
</evidence>
<evidence type="ECO:0008006" key="4">
    <source>
        <dbReference type="Google" id="ProtNLM"/>
    </source>
</evidence>
<evidence type="ECO:0000256" key="1">
    <source>
        <dbReference type="SAM" id="SignalP"/>
    </source>
</evidence>
<reference evidence="2 3" key="1">
    <citation type="submission" date="2015-07" db="EMBL/GenBank/DDBJ databases">
        <title>The draft genome sequence of Leadbetterella sp. JN14-9.</title>
        <authorList>
            <person name="Liu Y."/>
            <person name="Du J."/>
            <person name="Shao Z."/>
        </authorList>
    </citation>
    <scope>NUCLEOTIDE SEQUENCE [LARGE SCALE GENOMIC DNA]</scope>
    <source>
        <strain evidence="2 3">JN14-9</strain>
    </source>
</reference>